<organism evidence="7 8">
    <name type="scientific">Cyclotella cryptica</name>
    <dbReference type="NCBI Taxonomy" id="29204"/>
    <lineage>
        <taxon>Eukaryota</taxon>
        <taxon>Sar</taxon>
        <taxon>Stramenopiles</taxon>
        <taxon>Ochrophyta</taxon>
        <taxon>Bacillariophyta</taxon>
        <taxon>Coscinodiscophyceae</taxon>
        <taxon>Thalassiosirophycidae</taxon>
        <taxon>Stephanodiscales</taxon>
        <taxon>Stephanodiscaceae</taxon>
        <taxon>Cyclotella</taxon>
    </lineage>
</organism>
<dbReference type="AlphaFoldDB" id="A0ABD3QML6"/>
<dbReference type="InterPro" id="IPR003661">
    <property type="entry name" value="HisK_dim/P_dom"/>
</dbReference>
<keyword evidence="1 4" id="KW-0597">Phosphoprotein</keyword>
<evidence type="ECO:0008006" key="9">
    <source>
        <dbReference type="Google" id="ProtNLM"/>
    </source>
</evidence>
<dbReference type="PANTHER" id="PTHR43719">
    <property type="entry name" value="TWO-COMPONENT HISTIDINE KINASE"/>
    <property type="match status" value="1"/>
</dbReference>
<protein>
    <recommendedName>
        <fullName evidence="9">LOV domain-containing protein</fullName>
    </recommendedName>
</protein>
<evidence type="ECO:0000256" key="2">
    <source>
        <dbReference type="ARBA" id="ARBA00022679"/>
    </source>
</evidence>
<proteinExistence type="predicted"/>
<evidence type="ECO:0000256" key="1">
    <source>
        <dbReference type="ARBA" id="ARBA00022553"/>
    </source>
</evidence>
<keyword evidence="2" id="KW-0808">Transferase</keyword>
<dbReference type="Pfam" id="PF00512">
    <property type="entry name" value="HisKA"/>
    <property type="match status" value="1"/>
</dbReference>
<dbReference type="InterPro" id="IPR003018">
    <property type="entry name" value="GAF"/>
</dbReference>
<dbReference type="InterPro" id="IPR003594">
    <property type="entry name" value="HATPase_dom"/>
</dbReference>
<gene>
    <name evidence="7" type="ORF">HJC23_005114</name>
</gene>
<dbReference type="Gene3D" id="3.30.450.40">
    <property type="match status" value="1"/>
</dbReference>
<dbReference type="PROSITE" id="PS50109">
    <property type="entry name" value="HIS_KIN"/>
    <property type="match status" value="1"/>
</dbReference>
<dbReference type="Gene3D" id="1.10.287.130">
    <property type="match status" value="1"/>
</dbReference>
<dbReference type="SUPFAM" id="SSF55781">
    <property type="entry name" value="GAF domain-like"/>
    <property type="match status" value="1"/>
</dbReference>
<dbReference type="SMART" id="SM00065">
    <property type="entry name" value="GAF"/>
    <property type="match status" value="1"/>
</dbReference>
<reference evidence="7 8" key="1">
    <citation type="journal article" date="2020" name="G3 (Bethesda)">
        <title>Improved Reference Genome for Cyclotella cryptica CCMP332, a Model for Cell Wall Morphogenesis, Salinity Adaptation, and Lipid Production in Diatoms (Bacillariophyta).</title>
        <authorList>
            <person name="Roberts W.R."/>
            <person name="Downey K.M."/>
            <person name="Ruck E.C."/>
            <person name="Traller J.C."/>
            <person name="Alverson A.J."/>
        </authorList>
    </citation>
    <scope>NUCLEOTIDE SEQUENCE [LARGE SCALE GENOMIC DNA]</scope>
    <source>
        <strain evidence="7 8">CCMP332</strain>
    </source>
</reference>
<dbReference type="SUPFAM" id="SSF47384">
    <property type="entry name" value="Homodimeric domain of signal transducing histidine kinase"/>
    <property type="match status" value="1"/>
</dbReference>
<dbReference type="Pfam" id="PF00072">
    <property type="entry name" value="Response_reg"/>
    <property type="match status" value="1"/>
</dbReference>
<dbReference type="InterPro" id="IPR001789">
    <property type="entry name" value="Sig_transdc_resp-reg_receiver"/>
</dbReference>
<dbReference type="SMART" id="SM00448">
    <property type="entry name" value="REC"/>
    <property type="match status" value="2"/>
</dbReference>
<dbReference type="InterPro" id="IPR036890">
    <property type="entry name" value="HATPase_C_sf"/>
</dbReference>
<dbReference type="Pfam" id="PF02518">
    <property type="entry name" value="HATPase_c"/>
    <property type="match status" value="1"/>
</dbReference>
<dbReference type="SUPFAM" id="SSF55874">
    <property type="entry name" value="ATPase domain of HSP90 chaperone/DNA topoisomerase II/histidine kinase"/>
    <property type="match status" value="1"/>
</dbReference>
<feature type="modified residue" description="4-aspartylphosphate" evidence="4">
    <location>
        <position position="850"/>
    </location>
</feature>
<keyword evidence="8" id="KW-1185">Reference proteome</keyword>
<dbReference type="CDD" id="cd17546">
    <property type="entry name" value="REC_hyHK_CKI1_RcsC-like"/>
    <property type="match status" value="1"/>
</dbReference>
<feature type="domain" description="Histidine kinase" evidence="5">
    <location>
        <begin position="259"/>
        <end position="529"/>
    </location>
</feature>
<keyword evidence="3" id="KW-0418">Kinase</keyword>
<dbReference type="Proteomes" id="UP001516023">
    <property type="component" value="Unassembled WGS sequence"/>
</dbReference>
<dbReference type="Gene3D" id="3.30.565.10">
    <property type="entry name" value="Histidine kinase-like ATPase, C-terminal domain"/>
    <property type="match status" value="1"/>
</dbReference>
<dbReference type="InterPro" id="IPR005467">
    <property type="entry name" value="His_kinase_dom"/>
</dbReference>
<evidence type="ECO:0000313" key="7">
    <source>
        <dbReference type="EMBL" id="KAL3798975.1"/>
    </source>
</evidence>
<dbReference type="InterPro" id="IPR011006">
    <property type="entry name" value="CheY-like_superfamily"/>
</dbReference>
<dbReference type="PROSITE" id="PS50110">
    <property type="entry name" value="RESPONSE_REGULATORY"/>
    <property type="match status" value="2"/>
</dbReference>
<feature type="domain" description="Response regulatory" evidence="6">
    <location>
        <begin position="631"/>
        <end position="751"/>
    </location>
</feature>
<dbReference type="CDD" id="cd00082">
    <property type="entry name" value="HisKA"/>
    <property type="match status" value="1"/>
</dbReference>
<dbReference type="EMBL" id="JABMIG020000042">
    <property type="protein sequence ID" value="KAL3798975.1"/>
    <property type="molecule type" value="Genomic_DNA"/>
</dbReference>
<dbReference type="SUPFAM" id="SSF52172">
    <property type="entry name" value="CheY-like"/>
    <property type="match status" value="2"/>
</dbReference>
<dbReference type="PANTHER" id="PTHR43719:SF28">
    <property type="entry name" value="PEROXIDE STRESS-ACTIVATED HISTIDINE KINASE MAK1-RELATED"/>
    <property type="match status" value="1"/>
</dbReference>
<evidence type="ECO:0000259" key="5">
    <source>
        <dbReference type="PROSITE" id="PS50109"/>
    </source>
</evidence>
<evidence type="ECO:0000256" key="4">
    <source>
        <dbReference type="PROSITE-ProRule" id="PRU00169"/>
    </source>
</evidence>
<dbReference type="Gene3D" id="3.40.50.2300">
    <property type="match status" value="2"/>
</dbReference>
<evidence type="ECO:0000313" key="8">
    <source>
        <dbReference type="Proteomes" id="UP001516023"/>
    </source>
</evidence>
<name>A0ABD3QML6_9STRA</name>
<comment type="caution">
    <text evidence="7">The sequence shown here is derived from an EMBL/GenBank/DDBJ whole genome shotgun (WGS) entry which is preliminary data.</text>
</comment>
<dbReference type="InterPro" id="IPR050956">
    <property type="entry name" value="2C_system_His_kinase"/>
</dbReference>
<feature type="modified residue" description="4-aspartylphosphate" evidence="4">
    <location>
        <position position="680"/>
    </location>
</feature>
<dbReference type="InterPro" id="IPR036097">
    <property type="entry name" value="HisK_dim/P_sf"/>
</dbReference>
<feature type="domain" description="Response regulatory" evidence="6">
    <location>
        <begin position="799"/>
        <end position="917"/>
    </location>
</feature>
<evidence type="ECO:0000259" key="6">
    <source>
        <dbReference type="PROSITE" id="PS50110"/>
    </source>
</evidence>
<dbReference type="Pfam" id="PF01590">
    <property type="entry name" value="GAF"/>
    <property type="match status" value="1"/>
</dbReference>
<evidence type="ECO:0000256" key="3">
    <source>
        <dbReference type="ARBA" id="ARBA00022777"/>
    </source>
</evidence>
<dbReference type="SMART" id="SM00387">
    <property type="entry name" value="HATPase_c"/>
    <property type="match status" value="1"/>
</dbReference>
<sequence>MIIMESMPCGETSGPIVIPPPRYRTVMDCEDEISLRCALMEPPPGVEPSPPRSFLGPCPIDRQILCDWQTPRLDLATSRPQNLNEEVKRLMALKEYSILDTEHEEQFERITALASRIFEAPICLVSLVDIGRQWFKSNTGLGDVRETSRQVSFCAHAIQSYEEDVFIVPDAHEDPRFKDSGLVTGPPYIRFYAGVPLKSPEGHKLGTLCIIDTKPRPQGLSLKEKQNLRELTQMAMDTMIHRKQEMKRIVEEKSRLMACAAHDLMSPLTGIQLNLGLLMEDESFSNKLDSHQKDLMKSSLRCSEIIERICKTAIENFRGDLVTRSKPKENNQELVDTDGEKGLVTISDLVKNVERVVAMYPKNVPLFIDVDEDVPPTIASDDLKLFRSMINYLTNACKHTGTGSIRLRIYVRKASVSETNEVEIGALPGSLMTPKTDVLVVECEDTGPGIALEKYSTLFTPLADVESSRMNHIKMHNSGLGLYSVATEIGSLGGNFGVFPREDLNTSIDSIDHDPISGSVFWFTVPLILPKTRQVSLSPIDAKEEIKIDYKDTIEKTFAATKIVEHSSQSSTESPSVNRNLKRPSEVVYPVAKRSASMRQSEKSTDSENLDVVGSLDIIPPLKNASERPKCVLVIDDSITIRKALSKGFVRLGFYVDEAENGLQGFNRLKAGPYDLVLLDFLMPIMDGIDVAKKFRAWEKACRPWFHQHIVGLSAHANGKDAELGLKAGMNRFMSKPIPLKTLKDLACCKAVVDAGLILDARHKESFDAMELGFSKCGDSISGSVKSGSSGSENSMRQSCLIVENKPDNEGVHSLQRLVELNGWKSVVVKSGDDAMRLLKMRNWGLVMIDNDLPQYSGVNCISRFRDWERQNRIAKQRNIYIISDVYNPLSLPTGFDGALVKPLDPSQVVHALERAKN</sequence>
<accession>A0ABD3QML6</accession>
<dbReference type="GO" id="GO:0016301">
    <property type="term" value="F:kinase activity"/>
    <property type="evidence" value="ECO:0007669"/>
    <property type="project" value="UniProtKB-KW"/>
</dbReference>
<dbReference type="InterPro" id="IPR029016">
    <property type="entry name" value="GAF-like_dom_sf"/>
</dbReference>